<organism evidence="2">
    <name type="scientific">viral metagenome</name>
    <dbReference type="NCBI Taxonomy" id="1070528"/>
    <lineage>
        <taxon>unclassified sequences</taxon>
        <taxon>metagenomes</taxon>
        <taxon>organismal metagenomes</taxon>
    </lineage>
</organism>
<sequence>MISLENIITYLGAAGIIYCLIKAFSDDAIDDVKIGIIIAIVMIIIIFLTNKNKLTEGYRIVEPPVQDALFASTDGTVSGVFKPGVEIPSNVVGLPRPEVNVPVNIPPALIADTTEPQITLEPKRRVFDYRTSDQDMIDFMNLSGVDKQKFEEMMFIEDAAKEGIKERYQNEMVYTSSNPFNTVPLGRNLNPYTYLPEFAWYRGYEQPPVCIPSPNDCPVCPLAPSGTTDLMHFNNVDNVRERAPQGINLKYTKRVLNGDRS</sequence>
<evidence type="ECO:0000313" key="2">
    <source>
        <dbReference type="EMBL" id="QHT01029.1"/>
    </source>
</evidence>
<accession>A0A6C0CBI3</accession>
<feature type="transmembrane region" description="Helical" evidence="1">
    <location>
        <begin position="7"/>
        <end position="25"/>
    </location>
</feature>
<reference evidence="2" key="1">
    <citation type="journal article" date="2020" name="Nature">
        <title>Giant virus diversity and host interactions through global metagenomics.</title>
        <authorList>
            <person name="Schulz F."/>
            <person name="Roux S."/>
            <person name="Paez-Espino D."/>
            <person name="Jungbluth S."/>
            <person name="Walsh D.A."/>
            <person name="Denef V.J."/>
            <person name="McMahon K.D."/>
            <person name="Konstantinidis K.T."/>
            <person name="Eloe-Fadrosh E.A."/>
            <person name="Kyrpides N.C."/>
            <person name="Woyke T."/>
        </authorList>
    </citation>
    <scope>NUCLEOTIDE SEQUENCE</scope>
    <source>
        <strain evidence="2">GVMAG-M-3300020192-26</strain>
    </source>
</reference>
<keyword evidence="1" id="KW-0472">Membrane</keyword>
<dbReference type="EMBL" id="MN739362">
    <property type="protein sequence ID" value="QHT01029.1"/>
    <property type="molecule type" value="Genomic_DNA"/>
</dbReference>
<name>A0A6C0CBI3_9ZZZZ</name>
<keyword evidence="1" id="KW-1133">Transmembrane helix</keyword>
<evidence type="ECO:0000256" key="1">
    <source>
        <dbReference type="SAM" id="Phobius"/>
    </source>
</evidence>
<proteinExistence type="predicted"/>
<keyword evidence="1" id="KW-0812">Transmembrane</keyword>
<dbReference type="AlphaFoldDB" id="A0A6C0CBI3"/>
<protein>
    <submittedName>
        <fullName evidence="2">Uncharacterized protein</fullName>
    </submittedName>
</protein>
<feature type="transmembrane region" description="Helical" evidence="1">
    <location>
        <begin position="31"/>
        <end position="49"/>
    </location>
</feature>